<organism evidence="2 3">
    <name type="scientific">Periplaneta americana</name>
    <name type="common">American cockroach</name>
    <name type="synonym">Blatta americana</name>
    <dbReference type="NCBI Taxonomy" id="6978"/>
    <lineage>
        <taxon>Eukaryota</taxon>
        <taxon>Metazoa</taxon>
        <taxon>Ecdysozoa</taxon>
        <taxon>Arthropoda</taxon>
        <taxon>Hexapoda</taxon>
        <taxon>Insecta</taxon>
        <taxon>Pterygota</taxon>
        <taxon>Neoptera</taxon>
        <taxon>Polyneoptera</taxon>
        <taxon>Dictyoptera</taxon>
        <taxon>Blattodea</taxon>
        <taxon>Blattoidea</taxon>
        <taxon>Blattidae</taxon>
        <taxon>Blattinae</taxon>
        <taxon>Periplaneta</taxon>
    </lineage>
</organism>
<evidence type="ECO:0000313" key="2">
    <source>
        <dbReference type="EMBL" id="KAJ4430774.1"/>
    </source>
</evidence>
<dbReference type="Proteomes" id="UP001148838">
    <property type="component" value="Unassembled WGS sequence"/>
</dbReference>
<name>A0ABQ8SA87_PERAM</name>
<feature type="region of interest" description="Disordered" evidence="1">
    <location>
        <begin position="179"/>
        <end position="205"/>
    </location>
</feature>
<sequence>MVLVSEMVVGEDEAEIRHRLPDIRLTFPIDTAYKINNEDIKVELQVPDITSVGIPKRNSHSEKKMNMRMFGGRKWIILRVFVIVCLGYEYDGWINFENEKQDRQEWKMQYVKEKENNIKMNLREWQPVVSSEGSGRAVVAAVVVAAGAKVAAQCSSGSGGSDGGSGSSSGSGRAVCLASGSGSSGNGSGGNGSSSGGSGGGGGSGGSGGRAVVAAVVVAAVMKWRSQDSTQTSPVRAYKLQLLHQLKPDDCRKRANFCDEMIRRIDGNPRIPTDEELEKDLPKVNVWLGMHKNGVIDLFFFMEPTVTGVTYLDMLENFANPPISKFNISATYTTLPSRNVKTFLDVTFSRNWIDRGGLIPGRLDPRI</sequence>
<reference evidence="2 3" key="1">
    <citation type="journal article" date="2022" name="Allergy">
        <title>Genome assembly and annotation of Periplaneta americana reveal a comprehensive cockroach allergen profile.</title>
        <authorList>
            <person name="Wang L."/>
            <person name="Xiong Q."/>
            <person name="Saelim N."/>
            <person name="Wang L."/>
            <person name="Nong W."/>
            <person name="Wan A.T."/>
            <person name="Shi M."/>
            <person name="Liu X."/>
            <person name="Cao Q."/>
            <person name="Hui J.H.L."/>
            <person name="Sookrung N."/>
            <person name="Leung T.F."/>
            <person name="Tungtrongchitr A."/>
            <person name="Tsui S.K.W."/>
        </authorList>
    </citation>
    <scope>NUCLEOTIDE SEQUENCE [LARGE SCALE GENOMIC DNA]</scope>
    <source>
        <strain evidence="2">PWHHKU_190912</strain>
    </source>
</reference>
<evidence type="ECO:0000256" key="1">
    <source>
        <dbReference type="SAM" id="MobiDB-lite"/>
    </source>
</evidence>
<accession>A0ABQ8SA87</accession>
<protein>
    <submittedName>
        <fullName evidence="2">Uncharacterized protein</fullName>
    </submittedName>
</protein>
<keyword evidence="3" id="KW-1185">Reference proteome</keyword>
<feature type="compositionally biased region" description="Gly residues" evidence="1">
    <location>
        <begin position="182"/>
        <end position="205"/>
    </location>
</feature>
<evidence type="ECO:0000313" key="3">
    <source>
        <dbReference type="Proteomes" id="UP001148838"/>
    </source>
</evidence>
<dbReference type="EMBL" id="JAJSOF020000031">
    <property type="protein sequence ID" value="KAJ4430774.1"/>
    <property type="molecule type" value="Genomic_DNA"/>
</dbReference>
<gene>
    <name evidence="2" type="ORF">ANN_19365</name>
</gene>
<comment type="caution">
    <text evidence="2">The sequence shown here is derived from an EMBL/GenBank/DDBJ whole genome shotgun (WGS) entry which is preliminary data.</text>
</comment>
<proteinExistence type="predicted"/>